<gene>
    <name evidence="2" type="ORF">WMO39_02920</name>
</gene>
<dbReference type="NCBIfam" id="TIGR01488">
    <property type="entry name" value="HAD-SF-IB"/>
    <property type="match status" value="1"/>
</dbReference>
<dbReference type="RefSeq" id="WP_303830191.1">
    <property type="nucleotide sequence ID" value="NZ_JBBMEZ010000005.1"/>
</dbReference>
<comment type="caution">
    <text evidence="2">The sequence shown here is derived from an EMBL/GenBank/DDBJ whole genome shotgun (WGS) entry which is preliminary data.</text>
</comment>
<protein>
    <submittedName>
        <fullName evidence="2">HAD-IB family phosphatase</fullName>
    </submittedName>
</protein>
<evidence type="ECO:0000313" key="3">
    <source>
        <dbReference type="Proteomes" id="UP001490816"/>
    </source>
</evidence>
<reference evidence="2 3" key="1">
    <citation type="submission" date="2024-03" db="EMBL/GenBank/DDBJ databases">
        <title>Human intestinal bacterial collection.</title>
        <authorList>
            <person name="Pauvert C."/>
            <person name="Hitch T.C.A."/>
            <person name="Clavel T."/>
        </authorList>
    </citation>
    <scope>NUCLEOTIDE SEQUENCE [LARGE SCALE GENOMIC DNA]</scope>
    <source>
        <strain evidence="2 3">CLA-JM-H38</strain>
    </source>
</reference>
<dbReference type="InterPro" id="IPR023214">
    <property type="entry name" value="HAD_sf"/>
</dbReference>
<dbReference type="Gene3D" id="3.40.50.1000">
    <property type="entry name" value="HAD superfamily/HAD-like"/>
    <property type="match status" value="1"/>
</dbReference>
<dbReference type="SUPFAM" id="SSF56784">
    <property type="entry name" value="HAD-like"/>
    <property type="match status" value="1"/>
</dbReference>
<dbReference type="InterPro" id="IPR036412">
    <property type="entry name" value="HAD-like_sf"/>
</dbReference>
<evidence type="ECO:0000313" key="2">
    <source>
        <dbReference type="EMBL" id="MEQ2469288.1"/>
    </source>
</evidence>
<evidence type="ECO:0000256" key="1">
    <source>
        <dbReference type="SAM" id="Phobius"/>
    </source>
</evidence>
<dbReference type="Gene3D" id="1.20.1440.100">
    <property type="entry name" value="SG protein - dephosphorylation function"/>
    <property type="match status" value="1"/>
</dbReference>
<keyword evidence="1" id="KW-0472">Membrane</keyword>
<organism evidence="2 3">
    <name type="scientific">Ruminococcoides intestinale</name>
    <dbReference type="NCBI Taxonomy" id="3133162"/>
    <lineage>
        <taxon>Bacteria</taxon>
        <taxon>Bacillati</taxon>
        <taxon>Bacillota</taxon>
        <taxon>Clostridia</taxon>
        <taxon>Eubacteriales</taxon>
        <taxon>Oscillospiraceae</taxon>
        <taxon>Ruminococcoides</taxon>
    </lineage>
</organism>
<dbReference type="Pfam" id="PF12710">
    <property type="entry name" value="HAD"/>
    <property type="match status" value="1"/>
</dbReference>
<keyword evidence="1" id="KW-0812">Transmembrane</keyword>
<name>A0ABV1F7D5_9FIRM</name>
<proteinExistence type="predicted"/>
<feature type="transmembrane region" description="Helical" evidence="1">
    <location>
        <begin position="30"/>
        <end position="47"/>
    </location>
</feature>
<keyword evidence="3" id="KW-1185">Reference proteome</keyword>
<sequence>MNVYDFDKTIYYGDSTADFYLFCLKRHKKILTLAPSILGAFLKFYVFKKGTKTDFKEKMYRFLTYCDTEKDVNDFWKEYIGNIKPFYLEQKKDDDVIISASPEFLLKPVCKRLKIKNLMASKVDMHSGKYSGVNCHGKEKVKRFYEAFPDGKIDNFYSDSYSDSPLAEIAEKAFMVDGDKVEGWIFFK</sequence>
<dbReference type="Proteomes" id="UP001490816">
    <property type="component" value="Unassembled WGS sequence"/>
</dbReference>
<dbReference type="EMBL" id="JBBMEZ010000005">
    <property type="protein sequence ID" value="MEQ2469288.1"/>
    <property type="molecule type" value="Genomic_DNA"/>
</dbReference>
<accession>A0ABV1F7D5</accession>
<keyword evidence="1" id="KW-1133">Transmembrane helix</keyword>